<dbReference type="InterPro" id="IPR006693">
    <property type="entry name" value="AB_hydrolase_lipase"/>
</dbReference>
<keyword evidence="9" id="KW-1185">Reference proteome</keyword>
<proteinExistence type="inferred from homology"/>
<gene>
    <name evidence="8" type="primary">Lip1</name>
    <name evidence="8" type="ORF">Anas_06884</name>
</gene>
<dbReference type="SUPFAM" id="SSF53474">
    <property type="entry name" value="alpha/beta-Hydrolases"/>
    <property type="match status" value="1"/>
</dbReference>
<reference evidence="8 9" key="1">
    <citation type="journal article" date="2019" name="PLoS Biol.">
        <title>Sex chromosomes control vertical transmission of feminizing Wolbachia symbionts in an isopod.</title>
        <authorList>
            <person name="Becking T."/>
            <person name="Chebbi M.A."/>
            <person name="Giraud I."/>
            <person name="Moumen B."/>
            <person name="Laverre T."/>
            <person name="Caubet Y."/>
            <person name="Peccoud J."/>
            <person name="Gilbert C."/>
            <person name="Cordaux R."/>
        </authorList>
    </citation>
    <scope>NUCLEOTIDE SEQUENCE [LARGE SCALE GENOMIC DNA]</scope>
    <source>
        <strain evidence="8">ANa2</strain>
        <tissue evidence="8">Whole body excluding digestive tract and cuticle</tissue>
    </source>
</reference>
<dbReference type="OrthoDB" id="6331586at2759"/>
<keyword evidence="6" id="KW-0325">Glycoprotein</keyword>
<dbReference type="Pfam" id="PF04083">
    <property type="entry name" value="Abhydro_lipase"/>
    <property type="match status" value="1"/>
</dbReference>
<keyword evidence="2" id="KW-0732">Signal</keyword>
<dbReference type="AlphaFoldDB" id="A0A5N5T4Y3"/>
<dbReference type="FunFam" id="3.40.50.1820:FF:000057">
    <property type="entry name" value="Lipase"/>
    <property type="match status" value="1"/>
</dbReference>
<evidence type="ECO:0000313" key="9">
    <source>
        <dbReference type="Proteomes" id="UP000326759"/>
    </source>
</evidence>
<name>A0A5N5T4Y3_9CRUS</name>
<accession>A0A5N5T4Y3</accession>
<evidence type="ECO:0000259" key="7">
    <source>
        <dbReference type="Pfam" id="PF04083"/>
    </source>
</evidence>
<dbReference type="GO" id="GO:0016787">
    <property type="term" value="F:hydrolase activity"/>
    <property type="evidence" value="ECO:0007669"/>
    <property type="project" value="UniProtKB-KW"/>
</dbReference>
<evidence type="ECO:0000256" key="2">
    <source>
        <dbReference type="ARBA" id="ARBA00022729"/>
    </source>
</evidence>
<protein>
    <submittedName>
        <fullName evidence="8">Lipase 1</fullName>
    </submittedName>
</protein>
<keyword evidence="5" id="KW-0443">Lipid metabolism</keyword>
<evidence type="ECO:0000256" key="4">
    <source>
        <dbReference type="ARBA" id="ARBA00022963"/>
    </source>
</evidence>
<organism evidence="8 9">
    <name type="scientific">Armadillidium nasatum</name>
    <dbReference type="NCBI Taxonomy" id="96803"/>
    <lineage>
        <taxon>Eukaryota</taxon>
        <taxon>Metazoa</taxon>
        <taxon>Ecdysozoa</taxon>
        <taxon>Arthropoda</taxon>
        <taxon>Crustacea</taxon>
        <taxon>Multicrustacea</taxon>
        <taxon>Malacostraca</taxon>
        <taxon>Eumalacostraca</taxon>
        <taxon>Peracarida</taxon>
        <taxon>Isopoda</taxon>
        <taxon>Oniscidea</taxon>
        <taxon>Crinocheta</taxon>
        <taxon>Armadillidiidae</taxon>
        <taxon>Armadillidium</taxon>
    </lineage>
</organism>
<evidence type="ECO:0000256" key="1">
    <source>
        <dbReference type="ARBA" id="ARBA00010701"/>
    </source>
</evidence>
<sequence length="198" mass="22830">MDKKFKRPSFLSKSKRPENIQNSIYDYEELTVPEIIQSFGYPAETHHVTTEDGYILELHRIPYGIDGPSEEARPVALLQHGLLVSSFDWISDRPDRALAYMLADAGYDVWLMNARGNLYSRNHTTLDPDVDKEEFWGFTYDEIGTYDDPAAIDYALSVTGQDQIYYVGFSMGTTVFFIMMSERPEYVDKVRLQTLLLK</sequence>
<feature type="domain" description="Partial AB-hydrolase lipase" evidence="7">
    <location>
        <begin position="32"/>
        <end position="91"/>
    </location>
</feature>
<dbReference type="Proteomes" id="UP000326759">
    <property type="component" value="Unassembled WGS sequence"/>
</dbReference>
<comment type="caution">
    <text evidence="8">The sequence shown here is derived from an EMBL/GenBank/DDBJ whole genome shotgun (WGS) entry which is preliminary data.</text>
</comment>
<evidence type="ECO:0000256" key="6">
    <source>
        <dbReference type="ARBA" id="ARBA00023180"/>
    </source>
</evidence>
<evidence type="ECO:0000256" key="5">
    <source>
        <dbReference type="ARBA" id="ARBA00023098"/>
    </source>
</evidence>
<evidence type="ECO:0000256" key="3">
    <source>
        <dbReference type="ARBA" id="ARBA00022801"/>
    </source>
</evidence>
<dbReference type="GO" id="GO:0016042">
    <property type="term" value="P:lipid catabolic process"/>
    <property type="evidence" value="ECO:0007669"/>
    <property type="project" value="UniProtKB-KW"/>
</dbReference>
<dbReference type="PANTHER" id="PTHR11005">
    <property type="entry name" value="LYSOSOMAL ACID LIPASE-RELATED"/>
    <property type="match status" value="1"/>
</dbReference>
<dbReference type="EMBL" id="SEYY01010196">
    <property type="protein sequence ID" value="KAB7501576.1"/>
    <property type="molecule type" value="Genomic_DNA"/>
</dbReference>
<keyword evidence="3" id="KW-0378">Hydrolase</keyword>
<keyword evidence="4" id="KW-0442">Lipid degradation</keyword>
<evidence type="ECO:0000313" key="8">
    <source>
        <dbReference type="EMBL" id="KAB7501576.1"/>
    </source>
</evidence>
<dbReference type="Gene3D" id="3.40.50.1820">
    <property type="entry name" value="alpha/beta hydrolase"/>
    <property type="match status" value="1"/>
</dbReference>
<dbReference type="InterPro" id="IPR029058">
    <property type="entry name" value="AB_hydrolase_fold"/>
</dbReference>
<comment type="similarity">
    <text evidence="1">Belongs to the AB hydrolase superfamily. Lipase family.</text>
</comment>